<dbReference type="AlphaFoldDB" id="A0AAV6I3T4"/>
<organism evidence="2 3">
    <name type="scientific">Rhododendron griersonianum</name>
    <dbReference type="NCBI Taxonomy" id="479676"/>
    <lineage>
        <taxon>Eukaryota</taxon>
        <taxon>Viridiplantae</taxon>
        <taxon>Streptophyta</taxon>
        <taxon>Embryophyta</taxon>
        <taxon>Tracheophyta</taxon>
        <taxon>Spermatophyta</taxon>
        <taxon>Magnoliopsida</taxon>
        <taxon>eudicotyledons</taxon>
        <taxon>Gunneridae</taxon>
        <taxon>Pentapetalae</taxon>
        <taxon>asterids</taxon>
        <taxon>Ericales</taxon>
        <taxon>Ericaceae</taxon>
        <taxon>Ericoideae</taxon>
        <taxon>Rhodoreae</taxon>
        <taxon>Rhododendron</taxon>
    </lineage>
</organism>
<dbReference type="GO" id="GO:0003924">
    <property type="term" value="F:GTPase activity"/>
    <property type="evidence" value="ECO:0007669"/>
    <property type="project" value="TreeGrafter"/>
</dbReference>
<dbReference type="GO" id="GO:0005783">
    <property type="term" value="C:endoplasmic reticulum"/>
    <property type="evidence" value="ECO:0007669"/>
    <property type="project" value="TreeGrafter"/>
</dbReference>
<dbReference type="InterPro" id="IPR008803">
    <property type="entry name" value="RHD3/Sey1"/>
</dbReference>
<accession>A0AAV6I3T4</accession>
<evidence type="ECO:0000256" key="1">
    <source>
        <dbReference type="SAM" id="MobiDB-lite"/>
    </source>
</evidence>
<gene>
    <name evidence="2" type="ORF">RHGRI_035248</name>
</gene>
<dbReference type="GO" id="GO:0016320">
    <property type="term" value="P:endoplasmic reticulum membrane fusion"/>
    <property type="evidence" value="ECO:0007669"/>
    <property type="project" value="TreeGrafter"/>
</dbReference>
<name>A0AAV6I3T4_9ERIC</name>
<feature type="region of interest" description="Disordered" evidence="1">
    <location>
        <begin position="1"/>
        <end position="92"/>
    </location>
</feature>
<protein>
    <submittedName>
        <fullName evidence="2">Uncharacterized protein</fullName>
    </submittedName>
</protein>
<feature type="compositionally biased region" description="Basic and acidic residues" evidence="1">
    <location>
        <begin position="1"/>
        <end position="20"/>
    </location>
</feature>
<sequence>METGSKRGRENQGGRKERTTKQPPPLSIPGDVQQQPPTAARRSETGTAVDRNRRRVRRGEEEMGAEKEKPGGEEEPPPKPERTLAEDLTREKGEERFYTSVGLEQGASKPLLKHVFQGVLRLSTSPRKTTLMFVIRDLLQTTDLEILEPILREDIQKVMYLVFLLNLYVGLHP</sequence>
<comment type="caution">
    <text evidence="2">The sequence shown here is derived from an EMBL/GenBank/DDBJ whole genome shotgun (WGS) entry which is preliminary data.</text>
</comment>
<evidence type="ECO:0000313" key="2">
    <source>
        <dbReference type="EMBL" id="KAG5523362.1"/>
    </source>
</evidence>
<reference evidence="2" key="1">
    <citation type="submission" date="2020-08" db="EMBL/GenBank/DDBJ databases">
        <title>Plant Genome Project.</title>
        <authorList>
            <person name="Zhang R.-G."/>
        </authorList>
    </citation>
    <scope>NUCLEOTIDE SEQUENCE</scope>
    <source>
        <strain evidence="2">WSP0</strain>
        <tissue evidence="2">Leaf</tissue>
    </source>
</reference>
<feature type="compositionally biased region" description="Basic and acidic residues" evidence="1">
    <location>
        <begin position="58"/>
        <end position="92"/>
    </location>
</feature>
<keyword evidence="3" id="KW-1185">Reference proteome</keyword>
<proteinExistence type="predicted"/>
<dbReference type="PANTHER" id="PTHR45923">
    <property type="entry name" value="PROTEIN SEY1"/>
    <property type="match status" value="1"/>
</dbReference>
<dbReference type="PANTHER" id="PTHR45923:SF2">
    <property type="entry name" value="PROTEIN SEY1"/>
    <property type="match status" value="1"/>
</dbReference>
<dbReference type="Proteomes" id="UP000823749">
    <property type="component" value="Chromosome 12"/>
</dbReference>
<dbReference type="EMBL" id="JACTNZ010000012">
    <property type="protein sequence ID" value="KAG5523362.1"/>
    <property type="molecule type" value="Genomic_DNA"/>
</dbReference>
<dbReference type="Pfam" id="PF05879">
    <property type="entry name" value="RHD3_GTPase"/>
    <property type="match status" value="1"/>
</dbReference>
<evidence type="ECO:0000313" key="3">
    <source>
        <dbReference type="Proteomes" id="UP000823749"/>
    </source>
</evidence>